<evidence type="ECO:0000256" key="1">
    <source>
        <dbReference type="ARBA" id="ARBA00006382"/>
    </source>
</evidence>
<dbReference type="InterPro" id="IPR033922">
    <property type="entry name" value="NAD_bind_Glu_DH"/>
</dbReference>
<dbReference type="InterPro" id="IPR006096">
    <property type="entry name" value="Glu/Leu/Phe/Val/Trp_DH_C"/>
</dbReference>
<feature type="binding site" evidence="6">
    <location>
        <position position="191"/>
    </location>
    <ligand>
        <name>NAD(+)</name>
        <dbReference type="ChEBI" id="CHEBI:57540"/>
    </ligand>
</feature>
<feature type="site" description="Important for catalysis" evidence="7">
    <location>
        <position position="147"/>
    </location>
</feature>
<dbReference type="EMBL" id="JABAFD010000008">
    <property type="protein sequence ID" value="NME10407.1"/>
    <property type="molecule type" value="Genomic_DNA"/>
</dbReference>
<evidence type="ECO:0000256" key="7">
    <source>
        <dbReference type="PIRSR" id="PIRSR000185-3"/>
    </source>
</evidence>
<keyword evidence="6" id="KW-0520">NAD</keyword>
<dbReference type="GO" id="GO:0006538">
    <property type="term" value="P:L-glutamate catabolic process"/>
    <property type="evidence" value="ECO:0007669"/>
    <property type="project" value="TreeGrafter"/>
</dbReference>
<dbReference type="GO" id="GO:0004352">
    <property type="term" value="F:glutamate dehydrogenase (NAD+) activity"/>
    <property type="evidence" value="ECO:0007669"/>
    <property type="project" value="TreeGrafter"/>
</dbReference>
<proteinExistence type="inferred from homology"/>
<evidence type="ECO:0000256" key="8">
    <source>
        <dbReference type="RuleBase" id="RU004417"/>
    </source>
</evidence>
<evidence type="ECO:0000256" key="2">
    <source>
        <dbReference type="ARBA" id="ARBA00012896"/>
    </source>
</evidence>
<dbReference type="PANTHER" id="PTHR11606">
    <property type="entry name" value="GLUTAMATE DEHYDROGENASE"/>
    <property type="match status" value="1"/>
</dbReference>
<accession>A0AA44DML9</accession>
<dbReference type="SMART" id="SM00839">
    <property type="entry name" value="ELFV_dehydrog"/>
    <property type="match status" value="1"/>
</dbReference>
<dbReference type="Proteomes" id="UP000573963">
    <property type="component" value="Unassembled WGS sequence"/>
</dbReference>
<comment type="similarity">
    <text evidence="1 4 8">Belongs to the Glu/Leu/Phe/Val dehydrogenases family.</text>
</comment>
<dbReference type="SUPFAM" id="SSF51735">
    <property type="entry name" value="NAD(P)-binding Rossmann-fold domains"/>
    <property type="match status" value="1"/>
</dbReference>
<gene>
    <name evidence="10" type="ORF">HF875_12805</name>
</gene>
<dbReference type="PIRSF" id="PIRSF000185">
    <property type="entry name" value="Glu_DH"/>
    <property type="match status" value="1"/>
</dbReference>
<reference evidence="10 11" key="1">
    <citation type="submission" date="2020-04" db="EMBL/GenBank/DDBJ databases">
        <authorList>
            <person name="Hitch T.C.A."/>
            <person name="Wylensek D."/>
            <person name="Clavel T."/>
        </authorList>
    </citation>
    <scope>NUCLEOTIDE SEQUENCE [LARGE SCALE GENOMIC DNA]</scope>
    <source>
        <strain evidence="10 11">Med78_4-601-WT-2</strain>
    </source>
</reference>
<dbReference type="InterPro" id="IPR006097">
    <property type="entry name" value="Glu/Leu/Phe/Val/Trp_DH_dimer"/>
</dbReference>
<dbReference type="Gene3D" id="3.40.50.720">
    <property type="entry name" value="NAD(P)-binding Rossmann-like Domain"/>
    <property type="match status" value="1"/>
</dbReference>
<dbReference type="Pfam" id="PF00208">
    <property type="entry name" value="ELFV_dehydrog"/>
    <property type="match status" value="1"/>
</dbReference>
<dbReference type="InterPro" id="IPR046346">
    <property type="entry name" value="Aminoacid_DH-like_N_sf"/>
</dbReference>
<name>A0AA44DML9_PARBF</name>
<protein>
    <recommendedName>
        <fullName evidence="2 4">Glutamate dehydrogenase</fullName>
    </recommendedName>
</protein>
<dbReference type="InterPro" id="IPR014362">
    <property type="entry name" value="Glu_DH"/>
</dbReference>
<keyword evidence="3 4" id="KW-0560">Oxidoreductase</keyword>
<dbReference type="AlphaFoldDB" id="A0AA44DML9"/>
<comment type="caution">
    <text evidence="10">The sequence shown here is derived from an EMBL/GenBank/DDBJ whole genome shotgun (WGS) entry which is preliminary data.</text>
</comment>
<dbReference type="PANTHER" id="PTHR11606:SF13">
    <property type="entry name" value="GLUTAMATE DEHYDROGENASE 1, MITOCHONDRIAL"/>
    <property type="match status" value="1"/>
</dbReference>
<evidence type="ECO:0000313" key="11">
    <source>
        <dbReference type="Proteomes" id="UP000573963"/>
    </source>
</evidence>
<evidence type="ECO:0000256" key="3">
    <source>
        <dbReference type="ARBA" id="ARBA00023002"/>
    </source>
</evidence>
<dbReference type="PRINTS" id="PR00082">
    <property type="entry name" value="GLFDHDRGNASE"/>
</dbReference>
<dbReference type="RefSeq" id="WP_168932472.1">
    <property type="nucleotide sequence ID" value="NZ_JABAFD010000008.1"/>
</dbReference>
<dbReference type="PROSITE" id="PS00074">
    <property type="entry name" value="GLFV_DEHYDROGENASE"/>
    <property type="match status" value="1"/>
</dbReference>
<feature type="binding site" evidence="6">
    <location>
        <position position="349"/>
    </location>
    <ligand>
        <name>substrate</name>
    </ligand>
</feature>
<evidence type="ECO:0000256" key="5">
    <source>
        <dbReference type="PIRSR" id="PIRSR000185-1"/>
    </source>
</evidence>
<evidence type="ECO:0000313" key="10">
    <source>
        <dbReference type="EMBL" id="NME10407.1"/>
    </source>
</evidence>
<dbReference type="Gene3D" id="3.40.50.10860">
    <property type="entry name" value="Leucine Dehydrogenase, chain A, domain 1"/>
    <property type="match status" value="1"/>
</dbReference>
<keyword evidence="6" id="KW-0547">Nucleotide-binding</keyword>
<feature type="binding site" evidence="6">
    <location>
        <position position="222"/>
    </location>
    <ligand>
        <name>NAD(+)</name>
        <dbReference type="ChEBI" id="CHEBI:57540"/>
    </ligand>
</feature>
<feature type="binding site" evidence="6">
    <location>
        <position position="71"/>
    </location>
    <ligand>
        <name>substrate</name>
    </ligand>
</feature>
<evidence type="ECO:0000256" key="4">
    <source>
        <dbReference type="PIRNR" id="PIRNR000185"/>
    </source>
</evidence>
<dbReference type="SUPFAM" id="SSF53223">
    <property type="entry name" value="Aminoacid dehydrogenase-like, N-terminal domain"/>
    <property type="match status" value="1"/>
</dbReference>
<sequence length="416" mass="46062">MESKNFGLLEIARTQIKNACDKLELDSSVYEVLKSPMRVLEVSFPVTMDDGSIKLFTGYRAQHNNACGPFKGGLRFHPAVCLDEVKALSTWMTFKCSVVGLPYGGGKGGINIDPRDYSKSELERISRGFAKSIAPIVGEYEDIPAPDLNTNGEIMVWMLDEHTKATGKFSPGAYTGKPVKFYGSLARTEATGFGVANMAIEAAKKKHMDLNSATVGIQGFGNVGSYTAKYMDEVGAKIIAVEDHTGCIYNKEGINVKELIKYNMENRCIKGFPGAIQVSQSVITMDIDILFPCALEKQITQENANEVKAKIICEGGNGPTTPEADKILYEKDVVVIPDILANSGGVTVSYFEWVQNLERVIWSFDKVQLKQKETMITAFEEIWDIMKKYSVDMRTATYMKSIKIIQEVMNLRGILK</sequence>
<dbReference type="CDD" id="cd01076">
    <property type="entry name" value="NAD_bind_1_Glu_DH"/>
    <property type="match status" value="1"/>
</dbReference>
<evidence type="ECO:0000256" key="6">
    <source>
        <dbReference type="PIRSR" id="PIRSR000185-2"/>
    </source>
</evidence>
<feature type="binding site" evidence="6">
    <location>
        <position position="95"/>
    </location>
    <ligand>
        <name>substrate</name>
    </ligand>
</feature>
<organism evidence="10 11">
    <name type="scientific">Paraclostridium bifermentans</name>
    <name type="common">Clostridium bifermentans</name>
    <dbReference type="NCBI Taxonomy" id="1490"/>
    <lineage>
        <taxon>Bacteria</taxon>
        <taxon>Bacillati</taxon>
        <taxon>Bacillota</taxon>
        <taxon>Clostridia</taxon>
        <taxon>Peptostreptococcales</taxon>
        <taxon>Peptostreptococcaceae</taxon>
        <taxon>Paraclostridium</taxon>
    </lineage>
</organism>
<feature type="domain" description="Glutamate/phenylalanine/leucine/valine/L-tryptophan dehydrogenase C-terminal" evidence="9">
    <location>
        <begin position="184"/>
        <end position="413"/>
    </location>
</feature>
<feature type="active site" description="Proton donor" evidence="5">
    <location>
        <position position="107"/>
    </location>
</feature>
<dbReference type="GO" id="GO:0000166">
    <property type="term" value="F:nucleotide binding"/>
    <property type="evidence" value="ECO:0007669"/>
    <property type="project" value="UniProtKB-KW"/>
</dbReference>
<dbReference type="InterPro" id="IPR033524">
    <property type="entry name" value="Glu/Leu/Phe/Val_DH_AS"/>
</dbReference>
<dbReference type="InterPro" id="IPR006095">
    <property type="entry name" value="Glu/Leu/Phe/Val/Trp_DH"/>
</dbReference>
<evidence type="ECO:0000259" key="9">
    <source>
        <dbReference type="SMART" id="SM00839"/>
    </source>
</evidence>
<dbReference type="Pfam" id="PF02812">
    <property type="entry name" value="ELFV_dehydrog_N"/>
    <property type="match status" value="1"/>
</dbReference>
<dbReference type="InterPro" id="IPR036291">
    <property type="entry name" value="NAD(P)-bd_dom_sf"/>
</dbReference>